<dbReference type="InterPro" id="IPR051531">
    <property type="entry name" value="N-acetyltransferase"/>
</dbReference>
<dbReference type="SUPFAM" id="SSF55729">
    <property type="entry name" value="Acyl-CoA N-acyltransferases (Nat)"/>
    <property type="match status" value="1"/>
</dbReference>
<gene>
    <name evidence="2" type="ORF">ACFFUV_21890</name>
</gene>
<comment type="caution">
    <text evidence="2">The sequence shown here is derived from an EMBL/GenBank/DDBJ whole genome shotgun (WGS) entry which is preliminary data.</text>
</comment>
<dbReference type="PANTHER" id="PTHR43792">
    <property type="entry name" value="GNAT FAMILY, PUTATIVE (AFU_ORTHOLOGUE AFUA_3G00765)-RELATED-RELATED"/>
    <property type="match status" value="1"/>
</dbReference>
<protein>
    <submittedName>
        <fullName evidence="2">GNAT family N-acetyltransferase</fullName>
        <ecNumber evidence="2">2.3.-.-</ecNumber>
    </submittedName>
</protein>
<keyword evidence="2" id="KW-0808">Transferase</keyword>
<dbReference type="Pfam" id="PF13302">
    <property type="entry name" value="Acetyltransf_3"/>
    <property type="match status" value="1"/>
</dbReference>
<dbReference type="CDD" id="cd04301">
    <property type="entry name" value="NAT_SF"/>
    <property type="match status" value="1"/>
</dbReference>
<feature type="domain" description="N-acetyltransferase" evidence="1">
    <location>
        <begin position="14"/>
        <end position="171"/>
    </location>
</feature>
<keyword evidence="3" id="KW-1185">Reference proteome</keyword>
<dbReference type="InterPro" id="IPR000182">
    <property type="entry name" value="GNAT_dom"/>
</dbReference>
<dbReference type="InterPro" id="IPR016181">
    <property type="entry name" value="Acyl_CoA_acyltransferase"/>
</dbReference>
<evidence type="ECO:0000259" key="1">
    <source>
        <dbReference type="PROSITE" id="PS51186"/>
    </source>
</evidence>
<dbReference type="PANTHER" id="PTHR43792:SF1">
    <property type="entry name" value="N-ACETYLTRANSFERASE DOMAIN-CONTAINING PROTEIN"/>
    <property type="match status" value="1"/>
</dbReference>
<accession>A0ABV5HTL0</accession>
<name>A0ABV5HTL0_9VIBR</name>
<dbReference type="PROSITE" id="PS51186">
    <property type="entry name" value="GNAT"/>
    <property type="match status" value="1"/>
</dbReference>
<dbReference type="Gene3D" id="3.40.630.30">
    <property type="match status" value="1"/>
</dbReference>
<dbReference type="Proteomes" id="UP001589645">
    <property type="component" value="Unassembled WGS sequence"/>
</dbReference>
<dbReference type="GO" id="GO:0016746">
    <property type="term" value="F:acyltransferase activity"/>
    <property type="evidence" value="ECO:0007669"/>
    <property type="project" value="UniProtKB-KW"/>
</dbReference>
<evidence type="ECO:0000313" key="3">
    <source>
        <dbReference type="Proteomes" id="UP001589645"/>
    </source>
</evidence>
<dbReference type="EC" id="2.3.-.-" evidence="2"/>
<proteinExistence type="predicted"/>
<dbReference type="RefSeq" id="WP_390197527.1">
    <property type="nucleotide sequence ID" value="NZ_JBHMEP010000015.1"/>
</dbReference>
<reference evidence="2 3" key="1">
    <citation type="submission" date="2024-09" db="EMBL/GenBank/DDBJ databases">
        <authorList>
            <person name="Sun Q."/>
            <person name="Mori K."/>
        </authorList>
    </citation>
    <scope>NUCLEOTIDE SEQUENCE [LARGE SCALE GENOMIC DNA]</scope>
    <source>
        <strain evidence="2 3">CECT 8064</strain>
    </source>
</reference>
<sequence length="174" mass="19373">MPSSQAIHIITQRLSMRQITQDDWPLFYELHTDPAVIDLCFDAPDKASLLEKFKARLAPWSSHHQQWLSLVITERKTGEVLGITGFCLKEGVAEVGYLLRASAHGQGVGTESLQAVIDWAKSDFGVKQFKAVVTEGNIASERVLEKCGFTLLQTIADAYQIGDTLYADRLYQMG</sequence>
<dbReference type="EMBL" id="JBHMEP010000015">
    <property type="protein sequence ID" value="MFB9137606.1"/>
    <property type="molecule type" value="Genomic_DNA"/>
</dbReference>
<organism evidence="2 3">
    <name type="scientific">Vibrio olivae</name>
    <dbReference type="NCBI Taxonomy" id="1243002"/>
    <lineage>
        <taxon>Bacteria</taxon>
        <taxon>Pseudomonadati</taxon>
        <taxon>Pseudomonadota</taxon>
        <taxon>Gammaproteobacteria</taxon>
        <taxon>Vibrionales</taxon>
        <taxon>Vibrionaceae</taxon>
        <taxon>Vibrio</taxon>
    </lineage>
</organism>
<keyword evidence="2" id="KW-0012">Acyltransferase</keyword>
<evidence type="ECO:0000313" key="2">
    <source>
        <dbReference type="EMBL" id="MFB9137606.1"/>
    </source>
</evidence>